<name>A0A074VNZ5_AURM1</name>
<dbReference type="RefSeq" id="XP_040879463.1">
    <property type="nucleotide sequence ID" value="XM_041024726.1"/>
</dbReference>
<gene>
    <name evidence="3" type="ORF">M437DRAFT_66308</name>
</gene>
<evidence type="ECO:0000313" key="4">
    <source>
        <dbReference type="Proteomes" id="UP000030672"/>
    </source>
</evidence>
<feature type="compositionally biased region" description="Low complexity" evidence="2">
    <location>
        <begin position="142"/>
        <end position="154"/>
    </location>
</feature>
<evidence type="ECO:0000256" key="1">
    <source>
        <dbReference type="SAM" id="Coils"/>
    </source>
</evidence>
<feature type="region of interest" description="Disordered" evidence="2">
    <location>
        <begin position="339"/>
        <end position="363"/>
    </location>
</feature>
<accession>A0A074VNZ5</accession>
<dbReference type="Proteomes" id="UP000030672">
    <property type="component" value="Unassembled WGS sequence"/>
</dbReference>
<organism evidence="3 4">
    <name type="scientific">Aureobasidium melanogenum (strain CBS 110374)</name>
    <name type="common">Aureobasidium pullulans var. melanogenum</name>
    <dbReference type="NCBI Taxonomy" id="1043003"/>
    <lineage>
        <taxon>Eukaryota</taxon>
        <taxon>Fungi</taxon>
        <taxon>Dikarya</taxon>
        <taxon>Ascomycota</taxon>
        <taxon>Pezizomycotina</taxon>
        <taxon>Dothideomycetes</taxon>
        <taxon>Dothideomycetidae</taxon>
        <taxon>Dothideales</taxon>
        <taxon>Saccotheciaceae</taxon>
        <taxon>Aureobasidium</taxon>
    </lineage>
</organism>
<proteinExistence type="predicted"/>
<feature type="coiled-coil region" evidence="1">
    <location>
        <begin position="221"/>
        <end position="255"/>
    </location>
</feature>
<feature type="region of interest" description="Disordered" evidence="2">
    <location>
        <begin position="127"/>
        <end position="158"/>
    </location>
</feature>
<keyword evidence="4" id="KW-1185">Reference proteome</keyword>
<feature type="compositionally biased region" description="Polar residues" evidence="2">
    <location>
        <begin position="53"/>
        <end position="66"/>
    </location>
</feature>
<protein>
    <submittedName>
        <fullName evidence="3">Uncharacterized protein</fullName>
    </submittedName>
</protein>
<dbReference type="AlphaFoldDB" id="A0A074VNZ5"/>
<keyword evidence="1" id="KW-0175">Coiled coil</keyword>
<feature type="region of interest" description="Disordered" evidence="2">
    <location>
        <begin position="30"/>
        <end position="106"/>
    </location>
</feature>
<dbReference type="HOGENOM" id="CLU_681487_0_0_1"/>
<feature type="compositionally biased region" description="Polar residues" evidence="2">
    <location>
        <begin position="339"/>
        <end position="356"/>
    </location>
</feature>
<sequence>MDEETTSLEPYSHNLTQMLLNKDELMTCTFSEESNDKPEASSEVAIAQRYPAVSNSQPIETQSKSGGDSPPWSRPSNHDSSLQRELYDPQQASAAASTISTPDKPATLDNAKVLLRKADKLLFGKLSRSHDQSEEDPEALLSPSNPWSSPSSNESENDLKKARGYLRAAHKMLELVGFKRNDGVWGGSDHGEDGSLGGSTELGGDETMDLDANMGGVESHVSVLQGRIRELEAQLRDALAALDSERGLVRELREELRLQDLDVASLPVPRSNVLRPRAIGSRNASDYWDKLPKFSPKKKTVRFNDSGTGTKRATSHNGSPGAFHRALHSMSSSDLIASQQKTADTQAQSGCMNNVKKQSKDQIDRDERMITALREHSASLDKHTAALERYTAAIKEQTRGSDHV</sequence>
<dbReference type="GeneID" id="63918099"/>
<evidence type="ECO:0000313" key="3">
    <source>
        <dbReference type="EMBL" id="KEQ62440.1"/>
    </source>
</evidence>
<evidence type="ECO:0000256" key="2">
    <source>
        <dbReference type="SAM" id="MobiDB-lite"/>
    </source>
</evidence>
<dbReference type="EMBL" id="KL584834">
    <property type="protein sequence ID" value="KEQ62440.1"/>
    <property type="molecule type" value="Genomic_DNA"/>
</dbReference>
<reference evidence="3 4" key="1">
    <citation type="journal article" date="2014" name="BMC Genomics">
        <title>Genome sequencing of four Aureobasidium pullulans varieties: biotechnological potential, stress tolerance, and description of new species.</title>
        <authorList>
            <person name="Gostin Ar C."/>
            <person name="Ohm R.A."/>
            <person name="Kogej T."/>
            <person name="Sonjak S."/>
            <person name="Turk M."/>
            <person name="Zajc J."/>
            <person name="Zalar P."/>
            <person name="Grube M."/>
            <person name="Sun H."/>
            <person name="Han J."/>
            <person name="Sharma A."/>
            <person name="Chiniquy J."/>
            <person name="Ngan C.Y."/>
            <person name="Lipzen A."/>
            <person name="Barry K."/>
            <person name="Grigoriev I.V."/>
            <person name="Gunde-Cimerman N."/>
        </authorList>
    </citation>
    <scope>NUCLEOTIDE SEQUENCE [LARGE SCALE GENOMIC DNA]</scope>
    <source>
        <strain evidence="3 4">CBS 110374</strain>
    </source>
</reference>